<accession>A0A1X1XMW2</accession>
<dbReference type="Proteomes" id="UP000193487">
    <property type="component" value="Unassembled WGS sequence"/>
</dbReference>
<name>A0A1X1XMW2_9MYCO</name>
<keyword evidence="2" id="KW-1185">Reference proteome</keyword>
<protein>
    <submittedName>
        <fullName evidence="1">Uncharacterized protein</fullName>
    </submittedName>
</protein>
<evidence type="ECO:0000313" key="1">
    <source>
        <dbReference type="EMBL" id="ORW00141.1"/>
    </source>
</evidence>
<sequence>MFHYGAVDIDPRHLVVWILLSGKDDDQLPEWLAVQPGPAQQPDSCPIDYQWLVELRTEIVRRFAEADWPTPEQIAVYADSSHRVKAHGGWFYFK</sequence>
<gene>
    <name evidence="1" type="ORF">AWC14_00540</name>
</gene>
<reference evidence="1 2" key="1">
    <citation type="submission" date="2016-01" db="EMBL/GenBank/DDBJ databases">
        <title>The new phylogeny of the genus Mycobacterium.</title>
        <authorList>
            <person name="Tarcisio F."/>
            <person name="Conor M."/>
            <person name="Antonella G."/>
            <person name="Elisabetta G."/>
            <person name="Giulia F.S."/>
            <person name="Sara T."/>
            <person name="Anna F."/>
            <person name="Clotilde B."/>
            <person name="Roberto B."/>
            <person name="Veronica D.S."/>
            <person name="Fabio R."/>
            <person name="Monica P."/>
            <person name="Olivier J."/>
            <person name="Enrico T."/>
            <person name="Nicola S."/>
        </authorList>
    </citation>
    <scope>NUCLEOTIDE SEQUENCE [LARGE SCALE GENOMIC DNA]</scope>
    <source>
        <strain evidence="1 2">DSM 45166</strain>
    </source>
</reference>
<organism evidence="1 2">
    <name type="scientific">Mycobacterium kyorinense</name>
    <dbReference type="NCBI Taxonomy" id="487514"/>
    <lineage>
        <taxon>Bacteria</taxon>
        <taxon>Bacillati</taxon>
        <taxon>Actinomycetota</taxon>
        <taxon>Actinomycetes</taxon>
        <taxon>Mycobacteriales</taxon>
        <taxon>Mycobacteriaceae</taxon>
        <taxon>Mycobacterium</taxon>
    </lineage>
</organism>
<dbReference type="OrthoDB" id="5197415at2"/>
<proteinExistence type="predicted"/>
<dbReference type="EMBL" id="LQPE01000148">
    <property type="protein sequence ID" value="ORW00141.1"/>
    <property type="molecule type" value="Genomic_DNA"/>
</dbReference>
<dbReference type="AlphaFoldDB" id="A0A1X1XMW2"/>
<comment type="caution">
    <text evidence="1">The sequence shown here is derived from an EMBL/GenBank/DDBJ whole genome shotgun (WGS) entry which is preliminary data.</text>
</comment>
<dbReference type="RefSeq" id="WP_085241420.1">
    <property type="nucleotide sequence ID" value="NZ_LQPE01000148.1"/>
</dbReference>
<evidence type="ECO:0000313" key="2">
    <source>
        <dbReference type="Proteomes" id="UP000193487"/>
    </source>
</evidence>